<dbReference type="InterPro" id="IPR007627">
    <property type="entry name" value="RNA_pol_sigma70_r2"/>
</dbReference>
<dbReference type="SUPFAM" id="SSF88659">
    <property type="entry name" value="Sigma3 and sigma4 domains of RNA polymerase sigma factors"/>
    <property type="match status" value="2"/>
</dbReference>
<organism evidence="9 10">
    <name type="scientific">Abyssobacteria bacterium (strain SURF_5)</name>
    <dbReference type="NCBI Taxonomy" id="2093360"/>
    <lineage>
        <taxon>Bacteria</taxon>
        <taxon>Pseudomonadati</taxon>
        <taxon>Candidatus Hydrogenedentota</taxon>
        <taxon>Candidatus Abyssobacteria</taxon>
    </lineage>
</organism>
<evidence type="ECO:0000256" key="2">
    <source>
        <dbReference type="ARBA" id="ARBA00023082"/>
    </source>
</evidence>
<dbReference type="Pfam" id="PF04539">
    <property type="entry name" value="Sigma70_r3"/>
    <property type="match status" value="1"/>
</dbReference>
<feature type="region of interest" description="Disordered" evidence="6">
    <location>
        <begin position="1"/>
        <end position="57"/>
    </location>
</feature>
<name>A0A3A4NJD9_ABYX5</name>
<feature type="domain" description="RNA polymerase sigma-70" evidence="7">
    <location>
        <begin position="171"/>
        <end position="184"/>
    </location>
</feature>
<dbReference type="GO" id="GO:0003677">
    <property type="term" value="F:DNA binding"/>
    <property type="evidence" value="ECO:0007669"/>
    <property type="project" value="UniProtKB-KW"/>
</dbReference>
<gene>
    <name evidence="9" type="ORF">C4520_13960</name>
</gene>
<dbReference type="SUPFAM" id="SSF88946">
    <property type="entry name" value="Sigma2 domain of RNA polymerase sigma factors"/>
    <property type="match status" value="1"/>
</dbReference>
<evidence type="ECO:0000259" key="7">
    <source>
        <dbReference type="PROSITE" id="PS00715"/>
    </source>
</evidence>
<dbReference type="PRINTS" id="PR00046">
    <property type="entry name" value="SIGMA70FCT"/>
</dbReference>
<dbReference type="Pfam" id="PF04545">
    <property type="entry name" value="Sigma70_r4"/>
    <property type="match status" value="1"/>
</dbReference>
<dbReference type="GO" id="GO:0006352">
    <property type="term" value="P:DNA-templated transcription initiation"/>
    <property type="evidence" value="ECO:0007669"/>
    <property type="project" value="InterPro"/>
</dbReference>
<keyword evidence="3 5" id="KW-0238">DNA-binding</keyword>
<keyword evidence="2 5" id="KW-0731">Sigma factor</keyword>
<dbReference type="InterPro" id="IPR000943">
    <property type="entry name" value="RNA_pol_sigma70"/>
</dbReference>
<evidence type="ECO:0000256" key="3">
    <source>
        <dbReference type="ARBA" id="ARBA00023125"/>
    </source>
</evidence>
<evidence type="ECO:0000259" key="8">
    <source>
        <dbReference type="PROSITE" id="PS00716"/>
    </source>
</evidence>
<dbReference type="PANTHER" id="PTHR30603">
    <property type="entry name" value="RNA POLYMERASE SIGMA FACTOR RPO"/>
    <property type="match status" value="1"/>
</dbReference>
<dbReference type="InterPro" id="IPR036388">
    <property type="entry name" value="WH-like_DNA-bd_sf"/>
</dbReference>
<dbReference type="InterPro" id="IPR007624">
    <property type="entry name" value="RNA_pol_sigma70_r3"/>
</dbReference>
<dbReference type="InterPro" id="IPR007630">
    <property type="entry name" value="RNA_pol_sigma70_r4"/>
</dbReference>
<dbReference type="Proteomes" id="UP000265882">
    <property type="component" value="Unassembled WGS sequence"/>
</dbReference>
<keyword evidence="1 5" id="KW-0805">Transcription regulation</keyword>
<comment type="caution">
    <text evidence="9">The sequence shown here is derived from an EMBL/GenBank/DDBJ whole genome shotgun (WGS) entry which is preliminary data.</text>
</comment>
<dbReference type="Pfam" id="PF04542">
    <property type="entry name" value="Sigma70_r2"/>
    <property type="match status" value="1"/>
</dbReference>
<dbReference type="GO" id="GO:0016987">
    <property type="term" value="F:sigma factor activity"/>
    <property type="evidence" value="ECO:0007669"/>
    <property type="project" value="UniProtKB-KW"/>
</dbReference>
<dbReference type="InterPro" id="IPR013324">
    <property type="entry name" value="RNA_pol_sigma_r3/r4-like"/>
</dbReference>
<keyword evidence="4 5" id="KW-0804">Transcription</keyword>
<dbReference type="Gene3D" id="1.10.601.10">
    <property type="entry name" value="RNA Polymerase Primary Sigma Factor"/>
    <property type="match status" value="1"/>
</dbReference>
<dbReference type="AlphaFoldDB" id="A0A3A4NJD9"/>
<evidence type="ECO:0000313" key="9">
    <source>
        <dbReference type="EMBL" id="RJP18695.1"/>
    </source>
</evidence>
<comment type="function">
    <text evidence="5">Sigma factors are initiation factors that promote the attachment of RNA polymerase to specific initiation sites and are then released.</text>
</comment>
<dbReference type="CDD" id="cd06171">
    <property type="entry name" value="Sigma70_r4"/>
    <property type="match status" value="1"/>
</dbReference>
<dbReference type="PROSITE" id="PS00716">
    <property type="entry name" value="SIGMA70_2"/>
    <property type="match status" value="1"/>
</dbReference>
<dbReference type="InterPro" id="IPR050239">
    <property type="entry name" value="Sigma-70_RNA_pol_init_factors"/>
</dbReference>
<proteinExistence type="inferred from homology"/>
<comment type="similarity">
    <text evidence="5">Belongs to the sigma-70 factor family.</text>
</comment>
<evidence type="ECO:0000256" key="4">
    <source>
        <dbReference type="ARBA" id="ARBA00023163"/>
    </source>
</evidence>
<dbReference type="PROSITE" id="PS00715">
    <property type="entry name" value="SIGMA70_1"/>
    <property type="match status" value="1"/>
</dbReference>
<evidence type="ECO:0000256" key="1">
    <source>
        <dbReference type="ARBA" id="ARBA00023015"/>
    </source>
</evidence>
<dbReference type="NCBIfam" id="TIGR02937">
    <property type="entry name" value="sigma70-ECF"/>
    <property type="match status" value="1"/>
</dbReference>
<protein>
    <recommendedName>
        <fullName evidence="5">RNA polymerase sigma factor</fullName>
    </recommendedName>
</protein>
<sequence length="381" mass="43480">MKTRQKTTCQERRRTSHRSRSTAAWKEFAVPKRSVSEDSPNLGHLSSAAGEKFQSVDDPESIAEQIDVLDPDMLLEESEEDQYLDAEQEKDVPERRTANEDMVQYYFRDIAKIPLLSAQETIKLFCELQSACKNNQEADRLRLKQTLVLANLRLVVMLAKKFTSCGLPLLDIIQAGNIGLMRAVDGFDPNLGFKFSTYASRWILASIIRMISNQGRIVKIPVNIIPTLRKVATVNQKLERKLGRQPTRSEVAEVIGMDGEYIRSMDNMLKVSISLDQPLDQENSNTILSLMQSDASDSSIEKKIDTKLIRERIDELFKDLDPREQKVLKLRYGLEDGIQYTQSEIAKQMNFSRQRVSQLEKRAILRLRASGGIHALRSYLN</sequence>
<evidence type="ECO:0000313" key="10">
    <source>
        <dbReference type="Proteomes" id="UP000265882"/>
    </source>
</evidence>
<evidence type="ECO:0000256" key="5">
    <source>
        <dbReference type="RuleBase" id="RU362124"/>
    </source>
</evidence>
<accession>A0A3A4NJD9</accession>
<evidence type="ECO:0000256" key="6">
    <source>
        <dbReference type="SAM" id="MobiDB-lite"/>
    </source>
</evidence>
<dbReference type="InterPro" id="IPR014284">
    <property type="entry name" value="RNA_pol_sigma-70_dom"/>
</dbReference>
<dbReference type="Gene3D" id="1.10.10.10">
    <property type="entry name" value="Winged helix-like DNA-binding domain superfamily/Winged helix DNA-binding domain"/>
    <property type="match status" value="2"/>
</dbReference>
<dbReference type="InterPro" id="IPR013325">
    <property type="entry name" value="RNA_pol_sigma_r2"/>
</dbReference>
<dbReference type="EMBL" id="QZKU01000098">
    <property type="protein sequence ID" value="RJP18695.1"/>
    <property type="molecule type" value="Genomic_DNA"/>
</dbReference>
<feature type="domain" description="RNA polymerase sigma-70" evidence="8">
    <location>
        <begin position="341"/>
        <end position="367"/>
    </location>
</feature>
<dbReference type="PANTHER" id="PTHR30603:SF47">
    <property type="entry name" value="RNA POLYMERASE SIGMA FACTOR SIGD, CHLOROPLASTIC"/>
    <property type="match status" value="1"/>
</dbReference>
<reference evidence="9 10" key="1">
    <citation type="journal article" date="2017" name="ISME J.">
        <title>Energy and carbon metabolisms in a deep terrestrial subsurface fluid microbial community.</title>
        <authorList>
            <person name="Momper L."/>
            <person name="Jungbluth S.P."/>
            <person name="Lee M.D."/>
            <person name="Amend J.P."/>
        </authorList>
    </citation>
    <scope>NUCLEOTIDE SEQUENCE [LARGE SCALE GENOMIC DNA]</scope>
    <source>
        <strain evidence="9">SURF_5</strain>
    </source>
</reference>